<dbReference type="InterPro" id="IPR000210">
    <property type="entry name" value="BTB/POZ_dom"/>
</dbReference>
<dbReference type="AlphaFoldDB" id="A0AAD6IPH3"/>
<dbReference type="Pfam" id="PF00651">
    <property type="entry name" value="BTB"/>
    <property type="match status" value="1"/>
</dbReference>
<dbReference type="SUPFAM" id="SSF54695">
    <property type="entry name" value="POZ domain"/>
    <property type="match status" value="1"/>
</dbReference>
<dbReference type="PANTHER" id="PTHR24413">
    <property type="entry name" value="SPECKLE-TYPE POZ PROTEIN"/>
    <property type="match status" value="1"/>
</dbReference>
<accession>A0AAD6IPH3</accession>
<evidence type="ECO:0000313" key="3">
    <source>
        <dbReference type="Proteomes" id="UP001221413"/>
    </source>
</evidence>
<organism evidence="2 3">
    <name type="scientific">Drechslerella dactyloides</name>
    <name type="common">Nematode-trapping fungus</name>
    <name type="synonym">Arthrobotrys dactyloides</name>
    <dbReference type="NCBI Taxonomy" id="74499"/>
    <lineage>
        <taxon>Eukaryota</taxon>
        <taxon>Fungi</taxon>
        <taxon>Dikarya</taxon>
        <taxon>Ascomycota</taxon>
        <taxon>Pezizomycotina</taxon>
        <taxon>Orbiliomycetes</taxon>
        <taxon>Orbiliales</taxon>
        <taxon>Orbiliaceae</taxon>
        <taxon>Drechslerella</taxon>
    </lineage>
</organism>
<dbReference type="CDD" id="cd18186">
    <property type="entry name" value="BTB_POZ_ZBTB_KLHL-like"/>
    <property type="match status" value="1"/>
</dbReference>
<dbReference type="PROSITE" id="PS50097">
    <property type="entry name" value="BTB"/>
    <property type="match status" value="1"/>
</dbReference>
<evidence type="ECO:0000313" key="2">
    <source>
        <dbReference type="EMBL" id="KAJ6255944.1"/>
    </source>
</evidence>
<dbReference type="EMBL" id="JAQGDS010000016">
    <property type="protein sequence ID" value="KAJ6255944.1"/>
    <property type="molecule type" value="Genomic_DNA"/>
</dbReference>
<dbReference type="SMART" id="SM00225">
    <property type="entry name" value="BTB"/>
    <property type="match status" value="1"/>
</dbReference>
<gene>
    <name evidence="2" type="ORF">Dda_9235</name>
</gene>
<dbReference type="Proteomes" id="UP001221413">
    <property type="component" value="Unassembled WGS sequence"/>
</dbReference>
<name>A0AAD6IPH3_DREDA</name>
<sequence>MLTIDIVAPYYCPEFSDCTLVVGQASAVFHGHRNFLALHSPFFRAAFTSTVFREAKERRIRLPEISSDAIAPILTWMYQGPCTLPKTQDGVINYKLIHETIEASDFLQTGDFKNTLYSSIRTTVQNLDSTKEENDAVLMELLDLYHGATESIGFAALLAYARSCNQRLASHIMHLDNPRADFLKNLCGLLLRELDKHESKRSTR</sequence>
<feature type="domain" description="BTB" evidence="1">
    <location>
        <begin position="16"/>
        <end position="86"/>
    </location>
</feature>
<keyword evidence="3" id="KW-1185">Reference proteome</keyword>
<proteinExistence type="predicted"/>
<comment type="caution">
    <text evidence="2">The sequence shown here is derived from an EMBL/GenBank/DDBJ whole genome shotgun (WGS) entry which is preliminary data.</text>
</comment>
<dbReference type="Gene3D" id="3.30.710.10">
    <property type="entry name" value="Potassium Channel Kv1.1, Chain A"/>
    <property type="match status" value="1"/>
</dbReference>
<dbReference type="InterPro" id="IPR011333">
    <property type="entry name" value="SKP1/BTB/POZ_sf"/>
</dbReference>
<evidence type="ECO:0000259" key="1">
    <source>
        <dbReference type="PROSITE" id="PS50097"/>
    </source>
</evidence>
<reference evidence="2" key="1">
    <citation type="submission" date="2023-01" db="EMBL/GenBank/DDBJ databases">
        <title>The chitinases involved in constricting ring structure development in the nematode-trapping fungus Drechslerella dactyloides.</title>
        <authorList>
            <person name="Wang R."/>
            <person name="Zhang L."/>
            <person name="Tang P."/>
            <person name="Li S."/>
            <person name="Liang L."/>
        </authorList>
    </citation>
    <scope>NUCLEOTIDE SEQUENCE</scope>
    <source>
        <strain evidence="2">YMF1.00031</strain>
    </source>
</reference>
<protein>
    <recommendedName>
        <fullName evidence="1">BTB domain-containing protein</fullName>
    </recommendedName>
</protein>